<gene>
    <name evidence="4" type="ORF">METZ01_LOCUS432974</name>
</gene>
<evidence type="ECO:0000313" key="4">
    <source>
        <dbReference type="EMBL" id="SVD80120.1"/>
    </source>
</evidence>
<dbReference type="Gene3D" id="3.30.1360.40">
    <property type="match status" value="1"/>
</dbReference>
<dbReference type="GO" id="GO:0006412">
    <property type="term" value="P:translation"/>
    <property type="evidence" value="ECO:0007669"/>
    <property type="project" value="UniProtKB-KW"/>
</dbReference>
<comment type="similarity">
    <text evidence="1">Belongs to the RRF family.</text>
</comment>
<dbReference type="InterPro" id="IPR036191">
    <property type="entry name" value="RRF_sf"/>
</dbReference>
<name>A0A382YAJ1_9ZZZZ</name>
<sequence length="70" mass="7506">MNPESTEEVEAQTGRKMDATLDSLKRDLGGIHAGRVSPTMLDSVKVDYYGNPSSISQVANISTPEPQTLA</sequence>
<evidence type="ECO:0000256" key="1">
    <source>
        <dbReference type="ARBA" id="ARBA00005912"/>
    </source>
</evidence>
<dbReference type="GO" id="GO:0043023">
    <property type="term" value="F:ribosomal large subunit binding"/>
    <property type="evidence" value="ECO:0007669"/>
    <property type="project" value="TreeGrafter"/>
</dbReference>
<reference evidence="4" key="1">
    <citation type="submission" date="2018-05" db="EMBL/GenBank/DDBJ databases">
        <authorList>
            <person name="Lanie J.A."/>
            <person name="Ng W.-L."/>
            <person name="Kazmierczak K.M."/>
            <person name="Andrzejewski T.M."/>
            <person name="Davidsen T.M."/>
            <person name="Wayne K.J."/>
            <person name="Tettelin H."/>
            <person name="Glass J.I."/>
            <person name="Rusch D."/>
            <person name="Podicherti R."/>
            <person name="Tsui H.-C.T."/>
            <person name="Winkler M.E."/>
        </authorList>
    </citation>
    <scope>NUCLEOTIDE SEQUENCE</scope>
</reference>
<feature type="domain" description="Ribosome recycling factor" evidence="3">
    <location>
        <begin position="24"/>
        <end position="69"/>
    </location>
</feature>
<accession>A0A382YAJ1</accession>
<dbReference type="PANTHER" id="PTHR20982">
    <property type="entry name" value="RIBOSOME RECYCLING FACTOR"/>
    <property type="match status" value="1"/>
</dbReference>
<dbReference type="InterPro" id="IPR023584">
    <property type="entry name" value="Ribosome_recyc_fac_dom"/>
</dbReference>
<organism evidence="4">
    <name type="scientific">marine metagenome</name>
    <dbReference type="NCBI Taxonomy" id="408172"/>
    <lineage>
        <taxon>unclassified sequences</taxon>
        <taxon>metagenomes</taxon>
        <taxon>ecological metagenomes</taxon>
    </lineage>
</organism>
<keyword evidence="2" id="KW-0648">Protein biosynthesis</keyword>
<dbReference type="AlphaFoldDB" id="A0A382YAJ1"/>
<evidence type="ECO:0000259" key="3">
    <source>
        <dbReference type="Pfam" id="PF01765"/>
    </source>
</evidence>
<feature type="non-terminal residue" evidence="4">
    <location>
        <position position="70"/>
    </location>
</feature>
<dbReference type="EMBL" id="UINC01174141">
    <property type="protein sequence ID" value="SVD80120.1"/>
    <property type="molecule type" value="Genomic_DNA"/>
</dbReference>
<dbReference type="Pfam" id="PF01765">
    <property type="entry name" value="RRF"/>
    <property type="match status" value="1"/>
</dbReference>
<dbReference type="SUPFAM" id="SSF55194">
    <property type="entry name" value="Ribosome recycling factor, RRF"/>
    <property type="match status" value="1"/>
</dbReference>
<dbReference type="PANTHER" id="PTHR20982:SF3">
    <property type="entry name" value="MITOCHONDRIAL RIBOSOME RECYCLING FACTOR PSEUDO 1"/>
    <property type="match status" value="1"/>
</dbReference>
<protein>
    <recommendedName>
        <fullName evidence="3">Ribosome recycling factor domain-containing protein</fullName>
    </recommendedName>
</protein>
<proteinExistence type="inferred from homology"/>
<dbReference type="InterPro" id="IPR002661">
    <property type="entry name" value="Ribosome_recyc_fac"/>
</dbReference>
<evidence type="ECO:0000256" key="2">
    <source>
        <dbReference type="ARBA" id="ARBA00022917"/>
    </source>
</evidence>